<keyword evidence="1" id="KW-0812">Transmembrane</keyword>
<dbReference type="EMBL" id="WUEY01000002">
    <property type="protein sequence ID" value="NEI68818.1"/>
    <property type="molecule type" value="Genomic_DNA"/>
</dbReference>
<feature type="transmembrane region" description="Helical" evidence="1">
    <location>
        <begin position="283"/>
        <end position="300"/>
    </location>
</feature>
<accession>A0A6L9U2W2</accession>
<feature type="transmembrane region" description="Helical" evidence="1">
    <location>
        <begin position="226"/>
        <end position="254"/>
    </location>
</feature>
<name>A0A6L9U2W2_9HYPH</name>
<feature type="transmembrane region" description="Helical" evidence="1">
    <location>
        <begin position="459"/>
        <end position="478"/>
    </location>
</feature>
<feature type="transmembrane region" description="Helical" evidence="1">
    <location>
        <begin position="175"/>
        <end position="193"/>
    </location>
</feature>
<feature type="transmembrane region" description="Helical" evidence="1">
    <location>
        <begin position="490"/>
        <end position="508"/>
    </location>
</feature>
<feature type="transmembrane region" description="Helical" evidence="1">
    <location>
        <begin position="199"/>
        <end position="219"/>
    </location>
</feature>
<feature type="transmembrane region" description="Helical" evidence="1">
    <location>
        <begin position="428"/>
        <end position="447"/>
    </location>
</feature>
<feature type="transmembrane region" description="Helical" evidence="1">
    <location>
        <begin position="136"/>
        <end position="154"/>
    </location>
</feature>
<dbReference type="AlphaFoldDB" id="A0A6L9U2W2"/>
<gene>
    <name evidence="2" type="ORF">GR212_04470</name>
</gene>
<comment type="caution">
    <text evidence="2">The sequence shown here is derived from an EMBL/GenBank/DDBJ whole genome shotgun (WGS) entry which is preliminary data.</text>
</comment>
<organism evidence="2 3">
    <name type="scientific">Rhizobium lusitanum</name>
    <dbReference type="NCBI Taxonomy" id="293958"/>
    <lineage>
        <taxon>Bacteria</taxon>
        <taxon>Pseudomonadati</taxon>
        <taxon>Pseudomonadota</taxon>
        <taxon>Alphaproteobacteria</taxon>
        <taxon>Hyphomicrobiales</taxon>
        <taxon>Rhizobiaceae</taxon>
        <taxon>Rhizobium/Agrobacterium group</taxon>
        <taxon>Rhizobium</taxon>
    </lineage>
</organism>
<feature type="transmembrane region" description="Helical" evidence="1">
    <location>
        <begin position="260"/>
        <end position="278"/>
    </location>
</feature>
<dbReference type="Proteomes" id="UP000483035">
    <property type="component" value="Unassembled WGS sequence"/>
</dbReference>
<feature type="transmembrane region" description="Helical" evidence="1">
    <location>
        <begin position="106"/>
        <end position="124"/>
    </location>
</feature>
<keyword evidence="1" id="KW-1133">Transmembrane helix</keyword>
<feature type="transmembrane region" description="Helical" evidence="1">
    <location>
        <begin position="388"/>
        <end position="416"/>
    </location>
</feature>
<evidence type="ECO:0000256" key="1">
    <source>
        <dbReference type="SAM" id="Phobius"/>
    </source>
</evidence>
<evidence type="ECO:0000313" key="2">
    <source>
        <dbReference type="EMBL" id="NEI68818.1"/>
    </source>
</evidence>
<keyword evidence="1" id="KW-0472">Membrane</keyword>
<proteinExistence type="predicted"/>
<feature type="transmembrane region" description="Helical" evidence="1">
    <location>
        <begin position="78"/>
        <end position="94"/>
    </location>
</feature>
<evidence type="ECO:0000313" key="3">
    <source>
        <dbReference type="Proteomes" id="UP000483035"/>
    </source>
</evidence>
<feature type="transmembrane region" description="Helical" evidence="1">
    <location>
        <begin position="52"/>
        <end position="72"/>
    </location>
</feature>
<feature type="transmembrane region" description="Helical" evidence="1">
    <location>
        <begin position="24"/>
        <end position="43"/>
    </location>
</feature>
<protein>
    <submittedName>
        <fullName evidence="2">Uncharacterized protein</fullName>
    </submittedName>
</protein>
<feature type="transmembrane region" description="Helical" evidence="1">
    <location>
        <begin position="306"/>
        <end position="322"/>
    </location>
</feature>
<reference evidence="2 3" key="1">
    <citation type="submission" date="2019-12" db="EMBL/GenBank/DDBJ databases">
        <title>Rhizobium genotypes associated with high levels of biological nitrogen fixation by grain legumes in a temperate-maritime cropping system.</title>
        <authorList>
            <person name="Maluk M."/>
            <person name="Francesc Ferrando Molina F."/>
            <person name="Lopez Del Egido L."/>
            <person name="Lafos M."/>
            <person name="Langarica-Fuentes A."/>
            <person name="Gebre Yohannes G."/>
            <person name="Young M.W."/>
            <person name="Martin P."/>
            <person name="Gantlett R."/>
            <person name="Kenicer G."/>
            <person name="Hawes C."/>
            <person name="Begg G.S."/>
            <person name="Quilliam R.S."/>
            <person name="Squire G.R."/>
            <person name="Poole P.S."/>
            <person name="Young P.W."/>
            <person name="Iannetta P.M."/>
            <person name="James E.K."/>
        </authorList>
    </citation>
    <scope>NUCLEOTIDE SEQUENCE [LARGE SCALE GENOMIC DNA]</scope>
    <source>
        <strain evidence="2 3">JHI1118</strain>
    </source>
</reference>
<sequence>MILIFSLFFSAALSGVAWSLGIGLQAGIFVLVLATILSGRAASRLTRIDDPFFGFIVGFALVSHMLLVADLFFPGKVWPVYLYLAVVCLANYDIFHTRWSVRPAPIAIAFFASAFAFIWCEDVGTRLGVFRQTGRLQFWVDIIVHAGTIAQFAVDNSIGRGMVLMADAPRPLYHVAGYMPAAVIARIFDIPPLDAAVLIWMPLGILTMAAGIVTLGYALGGWRMAALALAAIALIPAPEKLTLGNGMLGFSWLLETAPGTPYSLGISCGAIAALVYWIRTPRLGLLVTTCALVAACFLVRVNTFIWLAPVIALGIACGMPGLSRRSRAILLAAGLVCLCIFLIAVSWPHLRAGPANFLFSYVEFVHLSNHPTNYDTLYPWLTSTFGRAGAAVIGVGLILIGTLGPWLPIFLLFALPQVIKGKLLSYDMIPFILLAVASILMLLAPIPKNGDISEFRHRAGPILVVVISVWTLRFIWLTVSQFRMSVSKRVSWAMTSAVSALALVAMSYDIAWSRVPTMGWAKDAYDERFEPTLFQAAAVLKSGTDTNPRFVVADQSAAARIIDDAAVLTALSGVPAYISCPQSLIVRDDAIGIEAKRRMTIAEKLSSAPSLDALQAIMTQEKITYFVTTNNNQAPFDSRRDAAIWKNGVVAIYKSR</sequence>
<feature type="transmembrane region" description="Helical" evidence="1">
    <location>
        <begin position="329"/>
        <end position="350"/>
    </location>
</feature>
<dbReference type="RefSeq" id="WP_163985263.1">
    <property type="nucleotide sequence ID" value="NZ_WUEY01000002.1"/>
</dbReference>